<dbReference type="PANTHER" id="PTHR47326:SF1">
    <property type="entry name" value="HTH PSQ-TYPE DOMAIN-CONTAINING PROTEIN"/>
    <property type="match status" value="1"/>
</dbReference>
<dbReference type="EMBL" id="JAPWTJ010003489">
    <property type="protein sequence ID" value="KAJ8955971.1"/>
    <property type="molecule type" value="Genomic_DNA"/>
</dbReference>
<name>A0ABQ9IRP2_9CUCU</name>
<gene>
    <name evidence="1" type="ORF">NQ317_004057</name>
</gene>
<accession>A0ABQ9IRP2</accession>
<protein>
    <submittedName>
        <fullName evidence="1">Uncharacterized protein</fullName>
    </submittedName>
</protein>
<dbReference type="Proteomes" id="UP001162164">
    <property type="component" value="Unassembled WGS sequence"/>
</dbReference>
<evidence type="ECO:0000313" key="2">
    <source>
        <dbReference type="Proteomes" id="UP001162164"/>
    </source>
</evidence>
<proteinExistence type="predicted"/>
<keyword evidence="2" id="KW-1185">Reference proteome</keyword>
<dbReference type="Gene3D" id="3.30.420.10">
    <property type="entry name" value="Ribonuclease H-like superfamily/Ribonuclease H"/>
    <property type="match status" value="1"/>
</dbReference>
<dbReference type="InterPro" id="IPR036397">
    <property type="entry name" value="RNaseH_sf"/>
</dbReference>
<comment type="caution">
    <text evidence="1">The sequence shown here is derived from an EMBL/GenBank/DDBJ whole genome shotgun (WGS) entry which is preliminary data.</text>
</comment>
<reference evidence="1" key="1">
    <citation type="journal article" date="2023" name="Insect Mol. Biol.">
        <title>Genome sequencing provides insights into the evolution of gene families encoding plant cell wall-degrading enzymes in longhorned beetles.</title>
        <authorList>
            <person name="Shin N.R."/>
            <person name="Okamura Y."/>
            <person name="Kirsch R."/>
            <person name="Pauchet Y."/>
        </authorList>
    </citation>
    <scope>NUCLEOTIDE SEQUENCE</scope>
    <source>
        <strain evidence="1">MMC_N1</strain>
    </source>
</reference>
<dbReference type="PANTHER" id="PTHR47326">
    <property type="entry name" value="TRANSPOSABLE ELEMENT TC3 TRANSPOSASE-LIKE PROTEIN"/>
    <property type="match status" value="1"/>
</dbReference>
<sequence length="227" mass="26470">MARRDWGHKAGRIPVRAQFQLQFEFQQFQQFEFQQLQLVPAPIAMHLSSSEPELPKPLSSPSTRVWCGIINNKIIGPIFFNGNLNDLPLGIIRNIVWQEDGAPSHNVMNVCIYLDEHYEEWIGKYGTIRWPPKSPDLTLLDTFLWSYLKNKIYDEDNLTLDIIRERINQRIRYLNNNPHILQHVIQNLIKRYRLCIAQNGGHFGKFIIAFLPLPQRALRAVIDSTAL</sequence>
<evidence type="ECO:0000313" key="1">
    <source>
        <dbReference type="EMBL" id="KAJ8955971.1"/>
    </source>
</evidence>
<organism evidence="1 2">
    <name type="scientific">Molorchus minor</name>
    <dbReference type="NCBI Taxonomy" id="1323400"/>
    <lineage>
        <taxon>Eukaryota</taxon>
        <taxon>Metazoa</taxon>
        <taxon>Ecdysozoa</taxon>
        <taxon>Arthropoda</taxon>
        <taxon>Hexapoda</taxon>
        <taxon>Insecta</taxon>
        <taxon>Pterygota</taxon>
        <taxon>Neoptera</taxon>
        <taxon>Endopterygota</taxon>
        <taxon>Coleoptera</taxon>
        <taxon>Polyphaga</taxon>
        <taxon>Cucujiformia</taxon>
        <taxon>Chrysomeloidea</taxon>
        <taxon>Cerambycidae</taxon>
        <taxon>Lamiinae</taxon>
        <taxon>Monochamini</taxon>
        <taxon>Molorchus</taxon>
    </lineage>
</organism>